<dbReference type="STRING" id="47428.A0A284RWX5"/>
<keyword evidence="2" id="KW-1185">Reference proteome</keyword>
<dbReference type="OMA" id="FAMEREM"/>
<proteinExistence type="predicted"/>
<sequence length="381" mass="42789">MSDFDGMNYEESWPKPQGIQMAHHALSLLTLAKGTDPFRKTSDNRSAKFNAIILNLLSCTIQESLERFGCWGMAQAFWKSISECHPDAPKLVAQLCNNDCGPEIFIDTVFGRDASDMSPITQMAVEVFTHLCVPFMNPCDLRPTPDTPEMIPEPTENAVDRILAEYAATEPWGQRRQQVLKRLVYLRDGGRCPLTRLAFKGFSIPYYSKASLCHIIPNCIASPNKPDPFRMISLFAGTDVAESVRAELNSLGNIINLDTGISVVFDDLIFGIEAKEENSEVQYYFRCAPGHPFLEDNPFRIQPDGHIPFGAGPFGEKLGRGPNPKLCNLHWAIVRVMNMSGAAEIFREERDEQLEYPSTLLSVHYIDAQLDKFAMEREMVS</sequence>
<dbReference type="EMBL" id="FUEG01000019">
    <property type="protein sequence ID" value="SJL13239.1"/>
    <property type="molecule type" value="Genomic_DNA"/>
</dbReference>
<evidence type="ECO:0000313" key="2">
    <source>
        <dbReference type="Proteomes" id="UP000219338"/>
    </source>
</evidence>
<name>A0A284RWX5_ARMOS</name>
<evidence type="ECO:0000313" key="1">
    <source>
        <dbReference type="EMBL" id="SJL13239.1"/>
    </source>
</evidence>
<dbReference type="AlphaFoldDB" id="A0A284RWX5"/>
<reference evidence="2" key="1">
    <citation type="journal article" date="2017" name="Nat. Ecol. Evol.">
        <title>Genome expansion and lineage-specific genetic innovations in the forest pathogenic fungi Armillaria.</title>
        <authorList>
            <person name="Sipos G."/>
            <person name="Prasanna A.N."/>
            <person name="Walter M.C."/>
            <person name="O'Connor E."/>
            <person name="Balint B."/>
            <person name="Krizsan K."/>
            <person name="Kiss B."/>
            <person name="Hess J."/>
            <person name="Varga T."/>
            <person name="Slot J."/>
            <person name="Riley R."/>
            <person name="Boka B."/>
            <person name="Rigling D."/>
            <person name="Barry K."/>
            <person name="Lee J."/>
            <person name="Mihaltcheva S."/>
            <person name="LaButti K."/>
            <person name="Lipzen A."/>
            <person name="Waldron R."/>
            <person name="Moloney N.M."/>
            <person name="Sperisen C."/>
            <person name="Kredics L."/>
            <person name="Vagvoelgyi C."/>
            <person name="Patrignani A."/>
            <person name="Fitzpatrick D."/>
            <person name="Nagy I."/>
            <person name="Doyle S."/>
            <person name="Anderson J.B."/>
            <person name="Grigoriev I.V."/>
            <person name="Gueldener U."/>
            <person name="Muensterkoetter M."/>
            <person name="Nagy L.G."/>
        </authorList>
    </citation>
    <scope>NUCLEOTIDE SEQUENCE [LARGE SCALE GENOMIC DNA]</scope>
    <source>
        <strain evidence="2">C18/9</strain>
    </source>
</reference>
<protein>
    <recommendedName>
        <fullName evidence="3">HNH nuclease domain-containing protein</fullName>
    </recommendedName>
</protein>
<evidence type="ECO:0008006" key="3">
    <source>
        <dbReference type="Google" id="ProtNLM"/>
    </source>
</evidence>
<dbReference type="OrthoDB" id="2833246at2759"/>
<dbReference type="Proteomes" id="UP000219338">
    <property type="component" value="Unassembled WGS sequence"/>
</dbReference>
<organism evidence="1 2">
    <name type="scientific">Armillaria ostoyae</name>
    <name type="common">Armillaria root rot fungus</name>
    <dbReference type="NCBI Taxonomy" id="47428"/>
    <lineage>
        <taxon>Eukaryota</taxon>
        <taxon>Fungi</taxon>
        <taxon>Dikarya</taxon>
        <taxon>Basidiomycota</taxon>
        <taxon>Agaricomycotina</taxon>
        <taxon>Agaricomycetes</taxon>
        <taxon>Agaricomycetidae</taxon>
        <taxon>Agaricales</taxon>
        <taxon>Marasmiineae</taxon>
        <taxon>Physalacriaceae</taxon>
        <taxon>Armillaria</taxon>
    </lineage>
</organism>
<gene>
    <name evidence="1" type="ORF">ARMOST_16678</name>
</gene>
<accession>A0A284RWX5</accession>